<gene>
    <name evidence="8" type="ORF">GQ43DRAFT_427661</name>
</gene>
<dbReference type="GO" id="GO:0050660">
    <property type="term" value="F:flavin adenine dinucleotide binding"/>
    <property type="evidence" value="ECO:0007669"/>
    <property type="project" value="InterPro"/>
</dbReference>
<organism evidence="8 9">
    <name type="scientific">Delitschia confertaspora ATCC 74209</name>
    <dbReference type="NCBI Taxonomy" id="1513339"/>
    <lineage>
        <taxon>Eukaryota</taxon>
        <taxon>Fungi</taxon>
        <taxon>Dikarya</taxon>
        <taxon>Ascomycota</taxon>
        <taxon>Pezizomycotina</taxon>
        <taxon>Dothideomycetes</taxon>
        <taxon>Pleosporomycetidae</taxon>
        <taxon>Pleosporales</taxon>
        <taxon>Delitschiaceae</taxon>
        <taxon>Delitschia</taxon>
    </lineage>
</organism>
<dbReference type="OrthoDB" id="269227at2759"/>
<evidence type="ECO:0000256" key="3">
    <source>
        <dbReference type="PIRSR" id="PIRSR000137-2"/>
    </source>
</evidence>
<name>A0A9P4JX20_9PLEO</name>
<dbReference type="PROSITE" id="PS00623">
    <property type="entry name" value="GMC_OXRED_1"/>
    <property type="match status" value="1"/>
</dbReference>
<dbReference type="EMBL" id="ML993847">
    <property type="protein sequence ID" value="KAF2206009.1"/>
    <property type="molecule type" value="Genomic_DNA"/>
</dbReference>
<reference evidence="8" key="1">
    <citation type="journal article" date="2020" name="Stud. Mycol.">
        <title>101 Dothideomycetes genomes: a test case for predicting lifestyles and emergence of pathogens.</title>
        <authorList>
            <person name="Haridas S."/>
            <person name="Albert R."/>
            <person name="Binder M."/>
            <person name="Bloem J."/>
            <person name="Labutti K."/>
            <person name="Salamov A."/>
            <person name="Andreopoulos B."/>
            <person name="Baker S."/>
            <person name="Barry K."/>
            <person name="Bills G."/>
            <person name="Bluhm B."/>
            <person name="Cannon C."/>
            <person name="Castanera R."/>
            <person name="Culley D."/>
            <person name="Daum C."/>
            <person name="Ezra D."/>
            <person name="Gonzalez J."/>
            <person name="Henrissat B."/>
            <person name="Kuo A."/>
            <person name="Liang C."/>
            <person name="Lipzen A."/>
            <person name="Lutzoni F."/>
            <person name="Magnuson J."/>
            <person name="Mondo S."/>
            <person name="Nolan M."/>
            <person name="Ohm R."/>
            <person name="Pangilinan J."/>
            <person name="Park H.-J."/>
            <person name="Ramirez L."/>
            <person name="Alfaro M."/>
            <person name="Sun H."/>
            <person name="Tritt A."/>
            <person name="Yoshinaga Y."/>
            <person name="Zwiers L.-H."/>
            <person name="Turgeon B."/>
            <person name="Goodwin S."/>
            <person name="Spatafora J."/>
            <person name="Crous P."/>
            <person name="Grigoriev I."/>
        </authorList>
    </citation>
    <scope>NUCLEOTIDE SEQUENCE</scope>
    <source>
        <strain evidence="8">ATCC 74209</strain>
    </source>
</reference>
<dbReference type="SUPFAM" id="SSF51905">
    <property type="entry name" value="FAD/NAD(P)-binding domain"/>
    <property type="match status" value="1"/>
</dbReference>
<keyword evidence="5" id="KW-0732">Signal</keyword>
<evidence type="ECO:0000313" key="8">
    <source>
        <dbReference type="EMBL" id="KAF2206009.1"/>
    </source>
</evidence>
<comment type="caution">
    <text evidence="8">The sequence shown here is derived from an EMBL/GenBank/DDBJ whole genome shotgun (WGS) entry which is preliminary data.</text>
</comment>
<dbReference type="InterPro" id="IPR000172">
    <property type="entry name" value="GMC_OxRdtase_N"/>
</dbReference>
<feature type="active site" description="Proton donor" evidence="2">
    <location>
        <position position="552"/>
    </location>
</feature>
<feature type="chain" id="PRO_5040515899" evidence="5">
    <location>
        <begin position="24"/>
        <end position="617"/>
    </location>
</feature>
<keyword evidence="4" id="KW-0285">Flavoprotein</keyword>
<evidence type="ECO:0000313" key="9">
    <source>
        <dbReference type="Proteomes" id="UP000799536"/>
    </source>
</evidence>
<dbReference type="AlphaFoldDB" id="A0A9P4JX20"/>
<dbReference type="GO" id="GO:0044550">
    <property type="term" value="P:secondary metabolite biosynthetic process"/>
    <property type="evidence" value="ECO:0007669"/>
    <property type="project" value="TreeGrafter"/>
</dbReference>
<dbReference type="Pfam" id="PF00732">
    <property type="entry name" value="GMC_oxred_N"/>
    <property type="match status" value="1"/>
</dbReference>
<protein>
    <submittedName>
        <fullName evidence="8">Choline dehydrogenase-like protein</fullName>
    </submittedName>
</protein>
<keyword evidence="9" id="KW-1185">Reference proteome</keyword>
<dbReference type="GO" id="GO:0016614">
    <property type="term" value="F:oxidoreductase activity, acting on CH-OH group of donors"/>
    <property type="evidence" value="ECO:0007669"/>
    <property type="project" value="InterPro"/>
</dbReference>
<dbReference type="InterPro" id="IPR007867">
    <property type="entry name" value="GMC_OxRtase_C"/>
</dbReference>
<feature type="binding site" evidence="3">
    <location>
        <position position="112"/>
    </location>
    <ligand>
        <name>FAD</name>
        <dbReference type="ChEBI" id="CHEBI:57692"/>
    </ligand>
</feature>
<dbReference type="Gene3D" id="3.50.50.60">
    <property type="entry name" value="FAD/NAD(P)-binding domain"/>
    <property type="match status" value="1"/>
</dbReference>
<accession>A0A9P4JX20</accession>
<dbReference type="PIRSF" id="PIRSF000137">
    <property type="entry name" value="Alcohol_oxidase"/>
    <property type="match status" value="1"/>
</dbReference>
<evidence type="ECO:0000259" key="7">
    <source>
        <dbReference type="PROSITE" id="PS00624"/>
    </source>
</evidence>
<evidence type="ECO:0000256" key="4">
    <source>
        <dbReference type="RuleBase" id="RU003968"/>
    </source>
</evidence>
<comment type="cofactor">
    <cofactor evidence="3">
        <name>FAD</name>
        <dbReference type="ChEBI" id="CHEBI:57692"/>
    </cofactor>
</comment>
<feature type="domain" description="Glucose-methanol-choline oxidoreductase N-terminal" evidence="6">
    <location>
        <begin position="110"/>
        <end position="133"/>
    </location>
</feature>
<dbReference type="Proteomes" id="UP000799536">
    <property type="component" value="Unassembled WGS sequence"/>
</dbReference>
<dbReference type="Pfam" id="PF05199">
    <property type="entry name" value="GMC_oxred_C"/>
    <property type="match status" value="1"/>
</dbReference>
<feature type="active site" description="Proton acceptor" evidence="2">
    <location>
        <position position="595"/>
    </location>
</feature>
<dbReference type="PANTHER" id="PTHR11552">
    <property type="entry name" value="GLUCOSE-METHANOL-CHOLINE GMC OXIDOREDUCTASE"/>
    <property type="match status" value="1"/>
</dbReference>
<dbReference type="Gene3D" id="3.30.560.10">
    <property type="entry name" value="Glucose Oxidase, domain 3"/>
    <property type="match status" value="1"/>
</dbReference>
<dbReference type="PROSITE" id="PS00624">
    <property type="entry name" value="GMC_OXRED_2"/>
    <property type="match status" value="1"/>
</dbReference>
<feature type="signal peptide" evidence="5">
    <location>
        <begin position="1"/>
        <end position="23"/>
    </location>
</feature>
<evidence type="ECO:0000259" key="6">
    <source>
        <dbReference type="PROSITE" id="PS00623"/>
    </source>
</evidence>
<feature type="domain" description="Glucose-methanol-choline oxidoreductase N-terminal" evidence="7">
    <location>
        <begin position="298"/>
        <end position="312"/>
    </location>
</feature>
<feature type="binding site" evidence="3">
    <location>
        <position position="261"/>
    </location>
    <ligand>
        <name>FAD</name>
        <dbReference type="ChEBI" id="CHEBI:57692"/>
    </ligand>
</feature>
<dbReference type="PANTHER" id="PTHR11552:SF115">
    <property type="entry name" value="DEHYDROGENASE XPTC-RELATED"/>
    <property type="match status" value="1"/>
</dbReference>
<evidence type="ECO:0000256" key="1">
    <source>
        <dbReference type="ARBA" id="ARBA00010790"/>
    </source>
</evidence>
<keyword evidence="3 4" id="KW-0274">FAD</keyword>
<comment type="similarity">
    <text evidence="1 4">Belongs to the GMC oxidoreductase family.</text>
</comment>
<sequence>MAFHSLKSLSYVSLGCLLSTTFAYPSAEPLNVQQYDYIIVGGGLTGLVVANRLSELRDKTVLVIENGYIDNSPATLVPSAANDYHADKMYDIQSAPDAKLGNAKFAVAVGNVVGGGSVVNGMAFDRAAEGDYDAWETLGNNGWGWRDLLYYFKKSTTFTPPSKAYAQEFGITYDASYYGKTGPIQASYPPFQYPDEKNIWKAWKAQDINFPKEHASGDAVGAYWVPNSLNPKTETRSHARNSYFDPIVSRKNLKLLTGQRVNEILFKGLTANGVQMVSRADNKTTKVYAKKEVILAAGAIFTPHLLQLSGLGPKDILKAANIKVKKDIPGIGANFQDHPTGYMIYDLKNLSFPNPNDLSTNATFNATAWQEYQTSRTGPYTQAHGNSLAFLPLPQVTKSWKPLVSAINAQNTPTDFLPAIYKSSPALLRGFKAQRAIISKMLSGTDAAVGEIPMTPSGFVINAMMRPLSRGTVYLDPKDAGANPVVTYNTFQNPIDSKLLVTMIRWTRSFWSSPALGIYSPTEILPGVNAQTDEEIMEALLKAQLLAPSFSHPSGTCAMMPEALGGVVDSELRVYGVKGLRVVDASVLPLIPATHLQASMYAVAEKASDAIKKEAYR</sequence>
<dbReference type="InterPro" id="IPR012132">
    <property type="entry name" value="GMC_OxRdtase"/>
</dbReference>
<proteinExistence type="inferred from homology"/>
<evidence type="ECO:0000256" key="5">
    <source>
        <dbReference type="SAM" id="SignalP"/>
    </source>
</evidence>
<evidence type="ECO:0000256" key="2">
    <source>
        <dbReference type="PIRSR" id="PIRSR000137-1"/>
    </source>
</evidence>
<dbReference type="InterPro" id="IPR036188">
    <property type="entry name" value="FAD/NAD-bd_sf"/>
</dbReference>
<dbReference type="SUPFAM" id="SSF54373">
    <property type="entry name" value="FAD-linked reductases, C-terminal domain"/>
    <property type="match status" value="1"/>
</dbReference>